<protein>
    <recommendedName>
        <fullName evidence="2">Glycerophosphoryl diester phosphodiesterase membrane domain-containing protein</fullName>
    </recommendedName>
</protein>
<feature type="transmembrane region" description="Helical" evidence="1">
    <location>
        <begin position="230"/>
        <end position="253"/>
    </location>
</feature>
<evidence type="ECO:0000256" key="1">
    <source>
        <dbReference type="SAM" id="Phobius"/>
    </source>
</evidence>
<sequence>MKCGKGALVAPFLLRASGFRGRTVAHGNDRGIAVSLSISGIISQTFSMTMQRIGSLLGVWAVYFGLQLLLVFLMFGVMGGTFMMAAGMESPLAMGAGAILTMILVYVAYLLLYMAQTASLVHNASPVHDPSLGDSITAGFRAMPTLLGLALLLFVAYIVALFAIGIVGAIFSLAGDAGSVLFLIAVFLGMIYISCRLALMLPVIAVDGVGNPITAIKRSWSLTSGHVGKIFVVILLFAVIVTLAFLALFALMGGSMMGLAGSAAGMDAAGASIGAAMIVFFIGFLLLMILMALVSAAFMAVLHSSLVGPEAVAETFA</sequence>
<feature type="transmembrane region" description="Helical" evidence="1">
    <location>
        <begin position="60"/>
        <end position="86"/>
    </location>
</feature>
<dbReference type="Pfam" id="PF10110">
    <property type="entry name" value="GPDPase_memb"/>
    <property type="match status" value="1"/>
</dbReference>
<dbReference type="Proteomes" id="UP000286576">
    <property type="component" value="Unassembled WGS sequence"/>
</dbReference>
<reference evidence="3 4" key="1">
    <citation type="submission" date="2018-08" db="EMBL/GenBank/DDBJ databases">
        <title>Erythrobacter zhengii sp.nov., a bacterium isolated from deep-sea sediment.</title>
        <authorList>
            <person name="Fang C."/>
            <person name="Wu Y.-H."/>
            <person name="Sun C."/>
            <person name="Wang H."/>
            <person name="Cheng H."/>
            <person name="Meng F.-X."/>
            <person name="Wang C.-S."/>
            <person name="Xu X.-W."/>
        </authorList>
    </citation>
    <scope>NUCLEOTIDE SEQUENCE [LARGE SCALE GENOMIC DNA]</scope>
    <source>
        <strain evidence="3 4">V18</strain>
    </source>
</reference>
<dbReference type="EMBL" id="QXFL01000002">
    <property type="protein sequence ID" value="RIV87808.1"/>
    <property type="molecule type" value="Genomic_DNA"/>
</dbReference>
<name>A0A418NV44_9SPHN</name>
<evidence type="ECO:0000313" key="4">
    <source>
        <dbReference type="Proteomes" id="UP000286576"/>
    </source>
</evidence>
<dbReference type="InterPro" id="IPR018476">
    <property type="entry name" value="GlyceroP-diester-Pdiesterase_M"/>
</dbReference>
<keyword evidence="1" id="KW-0812">Transmembrane</keyword>
<gene>
    <name evidence="3" type="ORF">D2V07_05645</name>
</gene>
<feature type="domain" description="Glycerophosphoryl diester phosphodiesterase membrane" evidence="2">
    <location>
        <begin position="178"/>
        <end position="305"/>
    </location>
</feature>
<accession>A0A418NV44</accession>
<evidence type="ECO:0000313" key="3">
    <source>
        <dbReference type="EMBL" id="RIV87808.1"/>
    </source>
</evidence>
<keyword evidence="1" id="KW-0472">Membrane</keyword>
<keyword evidence="4" id="KW-1185">Reference proteome</keyword>
<proteinExistence type="predicted"/>
<feature type="transmembrane region" description="Helical" evidence="1">
    <location>
        <begin position="92"/>
        <end position="112"/>
    </location>
</feature>
<feature type="transmembrane region" description="Helical" evidence="1">
    <location>
        <begin position="180"/>
        <end position="209"/>
    </location>
</feature>
<organism evidence="3 4">
    <name type="scientific">Aurantiacibacter zhengii</name>
    <dbReference type="NCBI Taxonomy" id="2307003"/>
    <lineage>
        <taxon>Bacteria</taxon>
        <taxon>Pseudomonadati</taxon>
        <taxon>Pseudomonadota</taxon>
        <taxon>Alphaproteobacteria</taxon>
        <taxon>Sphingomonadales</taxon>
        <taxon>Erythrobacteraceae</taxon>
        <taxon>Aurantiacibacter</taxon>
    </lineage>
</organism>
<keyword evidence="1" id="KW-1133">Transmembrane helix</keyword>
<dbReference type="AlphaFoldDB" id="A0A418NV44"/>
<evidence type="ECO:0000259" key="2">
    <source>
        <dbReference type="Pfam" id="PF10110"/>
    </source>
</evidence>
<comment type="caution">
    <text evidence="3">The sequence shown here is derived from an EMBL/GenBank/DDBJ whole genome shotgun (WGS) entry which is preliminary data.</text>
</comment>
<feature type="transmembrane region" description="Helical" evidence="1">
    <location>
        <begin position="273"/>
        <end position="302"/>
    </location>
</feature>
<feature type="transmembrane region" description="Helical" evidence="1">
    <location>
        <begin position="146"/>
        <end position="174"/>
    </location>
</feature>